<dbReference type="Proteomes" id="UP000716291">
    <property type="component" value="Unassembled WGS sequence"/>
</dbReference>
<accession>A0A9P6WZ99</accession>
<dbReference type="InterPro" id="IPR000184">
    <property type="entry name" value="Bac_surfAg_D15"/>
</dbReference>
<name>A0A9P6WZ99_RHIOR</name>
<evidence type="ECO:0000259" key="6">
    <source>
        <dbReference type="Pfam" id="PF01103"/>
    </source>
</evidence>
<comment type="caution">
    <text evidence="7">The sequence shown here is derived from an EMBL/GenBank/DDBJ whole genome shotgun (WGS) entry which is preliminary data.</text>
</comment>
<feature type="domain" description="Bacterial surface antigen (D15)" evidence="6">
    <location>
        <begin position="118"/>
        <end position="424"/>
    </location>
</feature>
<dbReference type="OrthoDB" id="1724197at2759"/>
<evidence type="ECO:0000256" key="2">
    <source>
        <dbReference type="ARBA" id="ARBA00010913"/>
    </source>
</evidence>
<evidence type="ECO:0000256" key="5">
    <source>
        <dbReference type="ARBA" id="ARBA00023136"/>
    </source>
</evidence>
<sequence length="425" mass="46986">MSNESLRNTPPETSLHVNLIRVLGIHITRPSFLHNLTANVFNATTTKEVLQQVKQVGVQLARQNIFQDIELYLDTSREGSDRVDMTVLLKEKEKGFLKSQVDVNHNQAELSAGLGIRNIFGGGESVYSSFSFGNYTHAAAETLIETPLFQMANVKLGILVNGFIKDHSQINAFEEATRSLDAHLKGWNRLGEHQIGYVIAERDIVPYHDASPTVRARSGSHFKHSVYHKFVRDERNDTLLPTQGHYFRLFQEVAGLKDQGDISYVKHEMDASYHQPLTQSVSLSTSVRAGVLTHVSKTLCLLDRFYLGGPLSVRGFKMGGIGERDENDAVGGEAYWAAGASLISAIPGFSHLPIKMHAFANAGSLVTKTSKTNELAQTPRASIGLGLILHHSIARIEANYCIPLRYSTSDSPEPKFQFGIGLNFL</sequence>
<keyword evidence="8" id="KW-1185">Reference proteome</keyword>
<dbReference type="InterPro" id="IPR039910">
    <property type="entry name" value="D15-like"/>
</dbReference>
<keyword evidence="3" id="KW-1134">Transmembrane beta strand</keyword>
<dbReference type="GO" id="GO:0005741">
    <property type="term" value="C:mitochondrial outer membrane"/>
    <property type="evidence" value="ECO:0007669"/>
    <property type="project" value="UniProtKB-SubCell"/>
</dbReference>
<dbReference type="EMBL" id="JAANQT010002810">
    <property type="protein sequence ID" value="KAG1301810.1"/>
    <property type="molecule type" value="Genomic_DNA"/>
</dbReference>
<dbReference type="GO" id="GO:0045040">
    <property type="term" value="P:protein insertion into mitochondrial outer membrane"/>
    <property type="evidence" value="ECO:0007669"/>
    <property type="project" value="TreeGrafter"/>
</dbReference>
<organism evidence="7 8">
    <name type="scientific">Rhizopus oryzae</name>
    <name type="common">Mucormycosis agent</name>
    <name type="synonym">Rhizopus arrhizus var. delemar</name>
    <dbReference type="NCBI Taxonomy" id="64495"/>
    <lineage>
        <taxon>Eukaryota</taxon>
        <taxon>Fungi</taxon>
        <taxon>Fungi incertae sedis</taxon>
        <taxon>Mucoromycota</taxon>
        <taxon>Mucoromycotina</taxon>
        <taxon>Mucoromycetes</taxon>
        <taxon>Mucorales</taxon>
        <taxon>Mucorineae</taxon>
        <taxon>Rhizopodaceae</taxon>
        <taxon>Rhizopus</taxon>
    </lineage>
</organism>
<evidence type="ECO:0000256" key="1">
    <source>
        <dbReference type="ARBA" id="ARBA00004374"/>
    </source>
</evidence>
<protein>
    <recommendedName>
        <fullName evidence="6">Bacterial surface antigen (D15) domain-containing protein</fullName>
    </recommendedName>
</protein>
<keyword evidence="4" id="KW-0812">Transmembrane</keyword>
<comment type="subcellular location">
    <subcellularLocation>
        <location evidence="1">Mitochondrion outer membrane</location>
        <topology evidence="1">Multi-pass membrane protein</topology>
    </subcellularLocation>
</comment>
<dbReference type="Gene3D" id="2.40.160.50">
    <property type="entry name" value="membrane protein fhac: a member of the omp85/tpsb transporter family"/>
    <property type="match status" value="1"/>
</dbReference>
<keyword evidence="5" id="KW-0472">Membrane</keyword>
<proteinExistence type="inferred from homology"/>
<dbReference type="Pfam" id="PF01103">
    <property type="entry name" value="Omp85"/>
    <property type="match status" value="1"/>
</dbReference>
<evidence type="ECO:0000313" key="8">
    <source>
        <dbReference type="Proteomes" id="UP000716291"/>
    </source>
</evidence>
<dbReference type="PANTHER" id="PTHR12815:SF18">
    <property type="entry name" value="SORTING AND ASSEMBLY MACHINERY COMPONENT 50 HOMOLOG"/>
    <property type="match status" value="1"/>
</dbReference>
<dbReference type="PANTHER" id="PTHR12815">
    <property type="entry name" value="SORTING AND ASSEMBLY MACHINERY SAMM50 PROTEIN FAMILY MEMBER"/>
    <property type="match status" value="1"/>
</dbReference>
<reference evidence="7" key="1">
    <citation type="journal article" date="2020" name="Microb. Genom.">
        <title>Genetic diversity of clinical and environmental Mucorales isolates obtained from an investigation of mucormycosis cases among solid organ transplant recipients.</title>
        <authorList>
            <person name="Nguyen M.H."/>
            <person name="Kaul D."/>
            <person name="Muto C."/>
            <person name="Cheng S.J."/>
            <person name="Richter R.A."/>
            <person name="Bruno V.M."/>
            <person name="Liu G."/>
            <person name="Beyhan S."/>
            <person name="Sundermann A.J."/>
            <person name="Mounaud S."/>
            <person name="Pasculle A.W."/>
            <person name="Nierman W.C."/>
            <person name="Driscoll E."/>
            <person name="Cumbie R."/>
            <person name="Clancy C.J."/>
            <person name="Dupont C.L."/>
        </authorList>
    </citation>
    <scope>NUCLEOTIDE SEQUENCE</scope>
    <source>
        <strain evidence="7">GL11</strain>
    </source>
</reference>
<dbReference type="AlphaFoldDB" id="A0A9P6WZ99"/>
<evidence type="ECO:0000256" key="4">
    <source>
        <dbReference type="ARBA" id="ARBA00022692"/>
    </source>
</evidence>
<evidence type="ECO:0000256" key="3">
    <source>
        <dbReference type="ARBA" id="ARBA00022452"/>
    </source>
</evidence>
<comment type="similarity">
    <text evidence="2">Belongs to the SAM50/omp85 family.</text>
</comment>
<gene>
    <name evidence="7" type="ORF">G6F64_011472</name>
</gene>
<evidence type="ECO:0000313" key="7">
    <source>
        <dbReference type="EMBL" id="KAG1301810.1"/>
    </source>
</evidence>